<evidence type="ECO:0008006" key="3">
    <source>
        <dbReference type="Google" id="ProtNLM"/>
    </source>
</evidence>
<dbReference type="RefSeq" id="WP_131287099.1">
    <property type="nucleotide sequence ID" value="NZ_SJKA01000004.1"/>
</dbReference>
<organism evidence="1 2">
    <name type="scientific">Kribbella sindirgiensis</name>
    <dbReference type="NCBI Taxonomy" id="1124744"/>
    <lineage>
        <taxon>Bacteria</taxon>
        <taxon>Bacillati</taxon>
        <taxon>Actinomycetota</taxon>
        <taxon>Actinomycetes</taxon>
        <taxon>Propionibacteriales</taxon>
        <taxon>Kribbellaceae</taxon>
        <taxon>Kribbella</taxon>
    </lineage>
</organism>
<dbReference type="AlphaFoldDB" id="A0A4R0INY9"/>
<proteinExistence type="predicted"/>
<evidence type="ECO:0000313" key="1">
    <source>
        <dbReference type="EMBL" id="TCC34617.1"/>
    </source>
</evidence>
<dbReference type="InterPro" id="IPR023393">
    <property type="entry name" value="START-like_dom_sf"/>
</dbReference>
<dbReference type="EMBL" id="SJKA01000004">
    <property type="protein sequence ID" value="TCC34617.1"/>
    <property type="molecule type" value="Genomic_DNA"/>
</dbReference>
<protein>
    <recommendedName>
        <fullName evidence="3">SRPBCC domain-containing protein</fullName>
    </recommendedName>
</protein>
<name>A0A4R0INY9_9ACTN</name>
<gene>
    <name evidence="1" type="ORF">E0H50_11895</name>
</gene>
<sequence length="229" mass="26032">MKIVVTVAAPVEAVWDALRNKEKIRHWHGWEYEGPQGGLEEEIDLIYFTETTEDGTTLTLGHGDRFEVEPVEGGSRVTLTRAPRGADPEWEAYYDDVTEGWITFLHQLRFAVERHPGDPRRTLFYSGTGAVSPIEDLRIPAEDAFDLDLIGERVKCEVWYRSDHQLGLTVDAWGNGLLVLSHIPPGDLKPDGATMAILSVYGDTDQDALEARWRAWWTERYPEELKLPE</sequence>
<keyword evidence="2" id="KW-1185">Reference proteome</keyword>
<evidence type="ECO:0000313" key="2">
    <source>
        <dbReference type="Proteomes" id="UP000292695"/>
    </source>
</evidence>
<accession>A0A4R0INY9</accession>
<dbReference type="Proteomes" id="UP000292695">
    <property type="component" value="Unassembled WGS sequence"/>
</dbReference>
<comment type="caution">
    <text evidence="1">The sequence shown here is derived from an EMBL/GenBank/DDBJ whole genome shotgun (WGS) entry which is preliminary data.</text>
</comment>
<dbReference type="Gene3D" id="3.30.530.20">
    <property type="match status" value="1"/>
</dbReference>
<dbReference type="OrthoDB" id="3334241at2"/>
<reference evidence="1 2" key="1">
    <citation type="submission" date="2019-02" db="EMBL/GenBank/DDBJ databases">
        <title>Kribbella capetownensis sp. nov. and Kribbella speibonae sp. nov., isolated from soil.</title>
        <authorList>
            <person name="Curtis S.M."/>
            <person name="Norton I."/>
            <person name="Everest G.J."/>
            <person name="Meyers P.R."/>
        </authorList>
    </citation>
    <scope>NUCLEOTIDE SEQUENCE [LARGE SCALE GENOMIC DNA]</scope>
    <source>
        <strain evidence="1 2">DSM 27082</strain>
    </source>
</reference>
<dbReference type="SUPFAM" id="SSF55961">
    <property type="entry name" value="Bet v1-like"/>
    <property type="match status" value="1"/>
</dbReference>